<evidence type="ECO:0000313" key="4">
    <source>
        <dbReference type="Proteomes" id="UP000264071"/>
    </source>
</evidence>
<reference evidence="3 4" key="1">
    <citation type="journal article" date="2018" name="Nat. Biotechnol.">
        <title>A standardized bacterial taxonomy based on genome phylogeny substantially revises the tree of life.</title>
        <authorList>
            <person name="Parks D.H."/>
            <person name="Chuvochina M."/>
            <person name="Waite D.W."/>
            <person name="Rinke C."/>
            <person name="Skarshewski A."/>
            <person name="Chaumeil P.A."/>
            <person name="Hugenholtz P."/>
        </authorList>
    </citation>
    <scope>NUCLEOTIDE SEQUENCE [LARGE SCALE GENOMIC DNA]</scope>
    <source>
        <strain evidence="3">UBA8844</strain>
    </source>
</reference>
<gene>
    <name evidence="3" type="ORF">DGD08_11060</name>
</gene>
<dbReference type="OMA" id="RDIKPFF"/>
<evidence type="ECO:0000313" key="3">
    <source>
        <dbReference type="EMBL" id="HCT57728.1"/>
    </source>
</evidence>
<dbReference type="PRINTS" id="PR01398">
    <property type="entry name" value="ISCHRISMTASE"/>
</dbReference>
<dbReference type="InterPro" id="IPR036380">
    <property type="entry name" value="Isochorismatase-like_sf"/>
</dbReference>
<evidence type="ECO:0000256" key="1">
    <source>
        <dbReference type="ARBA" id="ARBA00022801"/>
    </source>
</evidence>
<evidence type="ECO:0000259" key="2">
    <source>
        <dbReference type="Pfam" id="PF00857"/>
    </source>
</evidence>
<keyword evidence="1" id="KW-0378">Hydrolase</keyword>
<dbReference type="EMBL" id="DPIY01000010">
    <property type="protein sequence ID" value="HCT57728.1"/>
    <property type="molecule type" value="Genomic_DNA"/>
</dbReference>
<proteinExistence type="predicted"/>
<dbReference type="InterPro" id="IPR000868">
    <property type="entry name" value="Isochorismatase-like_dom"/>
</dbReference>
<dbReference type="SUPFAM" id="SSF52499">
    <property type="entry name" value="Isochorismatase-like hydrolases"/>
    <property type="match status" value="1"/>
</dbReference>
<dbReference type="PANTHER" id="PTHR43540:SF3">
    <property type="entry name" value="ENTEROBACTIN SYNTHASE COMPONENT B"/>
    <property type="match status" value="1"/>
</dbReference>
<dbReference type="Gene3D" id="3.40.50.850">
    <property type="entry name" value="Isochorismatase-like"/>
    <property type="match status" value="1"/>
</dbReference>
<dbReference type="InterPro" id="IPR050272">
    <property type="entry name" value="Isochorismatase-like_hydrls"/>
</dbReference>
<dbReference type="GO" id="GO:0008908">
    <property type="term" value="F:isochorismatase activity"/>
    <property type="evidence" value="ECO:0007669"/>
    <property type="project" value="InterPro"/>
</dbReference>
<accession>A0A3D4VAS1</accession>
<dbReference type="InterPro" id="IPR016291">
    <property type="entry name" value="Isochorismatase"/>
</dbReference>
<dbReference type="Proteomes" id="UP000264071">
    <property type="component" value="Unassembled WGS sequence"/>
</dbReference>
<protein>
    <submittedName>
        <fullName evidence="3">2,3-dihydro-2,3-dihydroxybenzoate synthetase</fullName>
    </submittedName>
</protein>
<organism evidence="3 4">
    <name type="scientific">Gemmatimonas aurantiaca</name>
    <dbReference type="NCBI Taxonomy" id="173480"/>
    <lineage>
        <taxon>Bacteria</taxon>
        <taxon>Pseudomonadati</taxon>
        <taxon>Gemmatimonadota</taxon>
        <taxon>Gemmatimonadia</taxon>
        <taxon>Gemmatimonadales</taxon>
        <taxon>Gemmatimonadaceae</taxon>
        <taxon>Gemmatimonas</taxon>
    </lineage>
</organism>
<dbReference type="PANTHER" id="PTHR43540">
    <property type="entry name" value="PEROXYUREIDOACRYLATE/UREIDOACRYLATE AMIDOHYDROLASE-RELATED"/>
    <property type="match status" value="1"/>
</dbReference>
<feature type="domain" description="Isochorismatase-like" evidence="2">
    <location>
        <begin position="39"/>
        <end position="211"/>
    </location>
</feature>
<dbReference type="Pfam" id="PF00857">
    <property type="entry name" value="Isochorismatase"/>
    <property type="match status" value="1"/>
</dbReference>
<name>A0A3D4VAS1_9BACT</name>
<dbReference type="AlphaFoldDB" id="A0A3D4VAS1"/>
<sequence>MSNAPSSAKLPRIGSYVMPTADELPPVVAPWRVQTDRVALLIHDMQQYFVDAFASGEAPVEAVVANIARLRDACDAQGVPVFYTAQHAAQDQRDRGLQAKFWGTGMATAEQAAIIPALRPGAGHHVLTKWRYSAFQRTPLEEMLRARGRSQLIVCGVYGHIGCLLSAADAFMRDIEPFLVSDAIGDFSRAHHDQAITYAASRCAVVQDTTQIVAALSGTEVTTS</sequence>
<comment type="caution">
    <text evidence="3">The sequence shown here is derived from an EMBL/GenBank/DDBJ whole genome shotgun (WGS) entry which is preliminary data.</text>
</comment>